<name>A0AA40HI54_CNENI</name>
<dbReference type="Proteomes" id="UP001177744">
    <property type="component" value="Unassembled WGS sequence"/>
</dbReference>
<keyword evidence="4" id="KW-1185">Reference proteome</keyword>
<keyword evidence="2" id="KW-1133">Transmembrane helix</keyword>
<evidence type="ECO:0000256" key="2">
    <source>
        <dbReference type="SAM" id="Phobius"/>
    </source>
</evidence>
<proteinExistence type="predicted"/>
<protein>
    <submittedName>
        <fullName evidence="3">Uncharacterized protein</fullName>
    </submittedName>
</protein>
<gene>
    <name evidence="3" type="ORF">QTO34_009555</name>
</gene>
<reference evidence="3" key="1">
    <citation type="submission" date="2023-06" db="EMBL/GenBank/DDBJ databases">
        <title>Reference genome for the Northern bat (Eptesicus nilssonii), a most northern bat species.</title>
        <authorList>
            <person name="Laine V.N."/>
            <person name="Pulliainen A.T."/>
            <person name="Lilley T.M."/>
        </authorList>
    </citation>
    <scope>NUCLEOTIDE SEQUENCE</scope>
    <source>
        <strain evidence="3">BLF_Eptnil</strain>
        <tissue evidence="3">Kidney</tissue>
    </source>
</reference>
<comment type="caution">
    <text evidence="3">The sequence shown here is derived from an EMBL/GenBank/DDBJ whole genome shotgun (WGS) entry which is preliminary data.</text>
</comment>
<dbReference type="EMBL" id="JAULJE010000020">
    <property type="protein sequence ID" value="KAK1331598.1"/>
    <property type="molecule type" value="Genomic_DNA"/>
</dbReference>
<evidence type="ECO:0000313" key="4">
    <source>
        <dbReference type="Proteomes" id="UP001177744"/>
    </source>
</evidence>
<feature type="transmembrane region" description="Helical" evidence="2">
    <location>
        <begin position="163"/>
        <end position="183"/>
    </location>
</feature>
<dbReference type="Pfam" id="PF03954">
    <property type="entry name" value="Lectin_N"/>
    <property type="match status" value="1"/>
</dbReference>
<accession>A0AA40HI54</accession>
<evidence type="ECO:0000313" key="3">
    <source>
        <dbReference type="EMBL" id="KAK1331598.1"/>
    </source>
</evidence>
<sequence length="239" mass="25665">MNATHLPRSSTCCLLRSEEIGDCSPQQAQAWDLTSDLKGLSLSGDSLDNTQICYSGPESASQLNHVNQDRKPRHGTAATAPNIMSSTGKHPQQEGSKQGSSFTTSLVTGPASISARTVLSVGPRMPVKYEDLQSLESEKKSWGIKNGLPPPPAFLQHLCFGPFPLLISLGLIFLLMSGICVIGSKNANMRRDLETLRASFSNFTSSTVAEVQALHSQGEPGWKGLWMEVMGSGVLSPEH</sequence>
<dbReference type="AlphaFoldDB" id="A0AA40HI54"/>
<organism evidence="3 4">
    <name type="scientific">Cnephaeus nilssonii</name>
    <name type="common">Northern bat</name>
    <name type="synonym">Eptesicus nilssonii</name>
    <dbReference type="NCBI Taxonomy" id="3371016"/>
    <lineage>
        <taxon>Eukaryota</taxon>
        <taxon>Metazoa</taxon>
        <taxon>Chordata</taxon>
        <taxon>Craniata</taxon>
        <taxon>Vertebrata</taxon>
        <taxon>Euteleostomi</taxon>
        <taxon>Mammalia</taxon>
        <taxon>Eutheria</taxon>
        <taxon>Laurasiatheria</taxon>
        <taxon>Chiroptera</taxon>
        <taxon>Yangochiroptera</taxon>
        <taxon>Vespertilionidae</taxon>
        <taxon>Cnephaeus</taxon>
    </lineage>
</organism>
<keyword evidence="2" id="KW-0472">Membrane</keyword>
<feature type="region of interest" description="Disordered" evidence="1">
    <location>
        <begin position="61"/>
        <end position="103"/>
    </location>
</feature>
<keyword evidence="2" id="KW-0812">Transmembrane</keyword>
<feature type="compositionally biased region" description="Polar residues" evidence="1">
    <location>
        <begin position="82"/>
        <end position="103"/>
    </location>
</feature>
<evidence type="ECO:0000256" key="1">
    <source>
        <dbReference type="SAM" id="MobiDB-lite"/>
    </source>
</evidence>